<accession>A0A646KKC1</accession>
<name>A0A646KKC1_STRJU</name>
<gene>
    <name evidence="2" type="ORF">FF041_15160</name>
</gene>
<comment type="caution">
    <text evidence="2">The sequence shown here is derived from an EMBL/GenBank/DDBJ whole genome shotgun (WGS) entry which is preliminary data.</text>
</comment>
<sequence length="63" mass="7021">MTALSQTSDLDVPARLRDPETLQDSALLAEVHEGEEKGEEKPERPVFRSALSLRTFERSPVAL</sequence>
<proteinExistence type="predicted"/>
<organism evidence="2 3">
    <name type="scientific">Streptomyces jumonjinensis</name>
    <dbReference type="NCBI Taxonomy" id="1945"/>
    <lineage>
        <taxon>Bacteria</taxon>
        <taxon>Bacillati</taxon>
        <taxon>Actinomycetota</taxon>
        <taxon>Actinomycetes</taxon>
        <taxon>Kitasatosporales</taxon>
        <taxon>Streptomycetaceae</taxon>
        <taxon>Streptomyces</taxon>
    </lineage>
</organism>
<evidence type="ECO:0000256" key="1">
    <source>
        <dbReference type="SAM" id="MobiDB-lite"/>
    </source>
</evidence>
<protein>
    <submittedName>
        <fullName evidence="2">Uncharacterized protein</fullName>
    </submittedName>
</protein>
<dbReference type="RefSeq" id="WP_153523297.1">
    <property type="nucleotide sequence ID" value="NZ_JBEPDZ010000015.1"/>
</dbReference>
<evidence type="ECO:0000313" key="3">
    <source>
        <dbReference type="Proteomes" id="UP000419138"/>
    </source>
</evidence>
<dbReference type="AlphaFoldDB" id="A0A646KKC1"/>
<feature type="region of interest" description="Disordered" evidence="1">
    <location>
        <begin position="1"/>
        <end position="21"/>
    </location>
</feature>
<keyword evidence="3" id="KW-1185">Reference proteome</keyword>
<dbReference type="EMBL" id="VCLA01000127">
    <property type="protein sequence ID" value="MQT01496.1"/>
    <property type="molecule type" value="Genomic_DNA"/>
</dbReference>
<dbReference type="Proteomes" id="UP000419138">
    <property type="component" value="Unassembled WGS sequence"/>
</dbReference>
<reference evidence="2 3" key="1">
    <citation type="submission" date="2019-05" db="EMBL/GenBank/DDBJ databases">
        <title>Comparative genomics and metabolomics analyses of clavulanic acid producing Streptomyces species provides insight into specialized metabolism and evolution of beta-lactam biosynthetic gene clusters.</title>
        <authorList>
            <person name="Moore M.A."/>
            <person name="Cruz-Morales P."/>
            <person name="Barona Gomez F."/>
            <person name="Kapil T."/>
        </authorList>
    </citation>
    <scope>NUCLEOTIDE SEQUENCE [LARGE SCALE GENOMIC DNA]</scope>
    <source>
        <strain evidence="2 3">NRRL 5741</strain>
    </source>
</reference>
<evidence type="ECO:0000313" key="2">
    <source>
        <dbReference type="EMBL" id="MQT01496.1"/>
    </source>
</evidence>